<dbReference type="KEGG" id="nfr:ERS450000_00202"/>
<sequence length="416" mass="44479">MFRGWLQLGDAELTNTSRLIAHARPGVPQSWEEAQAQCSCANDYVQYDDSWPGLQAFLGDDPYTILNAPWYDPQLPQSRELMGFWVTAVEGFGATPVDRQVADAICSGGVVGPHRDQHRQLRVEVSIVGCTNAGAEYGREWLACRLRDGTALAGTTLEFLAAHPENSAADPATLRRTMNRVVLTREPRTTRAFGLRGAEHRQGAVLNVDFELAVLDPYTYGPATHATLTWDSSVVEAITWAHAPDCESPDTCTDIPVLASVTCVPNTVDVRPVQPPVCAGCVPVCEVQTRVATLPVASGVLCVDEVVTVTVTAGAAPVSANFWLRPCGSTALCDRTGFLSIAGLPAGATVVADSVARRPYGIVAGQQVRQVGIVGTPTGAPWTPIILDAGQCWELVAQHEPGLDFTVQVSVRGRQA</sequence>
<dbReference type="EMBL" id="LN868938">
    <property type="protein sequence ID" value="CRY73565.1"/>
    <property type="molecule type" value="Genomic_DNA"/>
</dbReference>
<organism evidence="1 2">
    <name type="scientific">Nocardia farcinica</name>
    <dbReference type="NCBI Taxonomy" id="37329"/>
    <lineage>
        <taxon>Bacteria</taxon>
        <taxon>Bacillati</taxon>
        <taxon>Actinomycetota</taxon>
        <taxon>Actinomycetes</taxon>
        <taxon>Mycobacteriales</taxon>
        <taxon>Nocardiaceae</taxon>
        <taxon>Nocardia</taxon>
    </lineage>
</organism>
<name>A0A0H5NCM5_NOCFR</name>
<accession>A0A0H5NCM5</accession>
<dbReference type="Proteomes" id="UP000057820">
    <property type="component" value="Chromosome 1"/>
</dbReference>
<reference evidence="2" key="1">
    <citation type="submission" date="2015-03" db="EMBL/GenBank/DDBJ databases">
        <authorList>
            <consortium name="Pathogen Informatics"/>
        </authorList>
    </citation>
    <scope>NUCLEOTIDE SEQUENCE [LARGE SCALE GENOMIC DNA]</scope>
    <source>
        <strain evidence="2">NCTC11134</strain>
    </source>
</reference>
<proteinExistence type="predicted"/>
<evidence type="ECO:0000313" key="1">
    <source>
        <dbReference type="EMBL" id="CRY73565.1"/>
    </source>
</evidence>
<dbReference type="AlphaFoldDB" id="A0A0H5NCM5"/>
<dbReference type="RefSeq" id="WP_060589849.1">
    <property type="nucleotide sequence ID" value="NZ_CP031418.1"/>
</dbReference>
<evidence type="ECO:0000313" key="2">
    <source>
        <dbReference type="Proteomes" id="UP000057820"/>
    </source>
</evidence>
<gene>
    <name evidence="1" type="ORF">ERS450000_00202</name>
</gene>
<protein>
    <submittedName>
        <fullName evidence="1">Uncharacterized protein</fullName>
    </submittedName>
</protein>